<sequence>MQSYSMNTKRQSYPGGLSALNERYNSRREPFVFFKESLPDLDADLHAFSQQTVPQTATQKLATEPQKNSSWANKRRAIATEFVGNSQLAYLNAMLIANLRKKQAPVQAAPLFLRLWREQSTHLIDVLDLRWKVSSIMTFADHGDTDVQRQVGQALRMLFGMMKLYEFERLFSGTPPDAAHPFKGRIKANLPMDMDPYSLQHGGLDINLLAPVWTLSQTDPVIAPLANHLFETLNDDPTTLFRRLAAMRDERARIKASK</sequence>
<reference evidence="1 2" key="1">
    <citation type="submission" date="2019-04" db="EMBL/GenBank/DDBJ databases">
        <title>Genome sequence of Pelagicola litoralis CL-ES2.</title>
        <authorList>
            <person name="Cao J."/>
        </authorList>
    </citation>
    <scope>NUCLEOTIDE SEQUENCE [LARGE SCALE GENOMIC DNA]</scope>
    <source>
        <strain evidence="1 2">CL-ES2</strain>
    </source>
</reference>
<evidence type="ECO:0000313" key="1">
    <source>
        <dbReference type="EMBL" id="TKZ21708.1"/>
    </source>
</evidence>
<dbReference type="AlphaFoldDB" id="A0A4U7N7J2"/>
<gene>
    <name evidence="1" type="ORF">FAP39_03655</name>
</gene>
<name>A0A4U7N7J2_9RHOB</name>
<evidence type="ECO:0000313" key="2">
    <source>
        <dbReference type="Proteomes" id="UP000306575"/>
    </source>
</evidence>
<dbReference type="Proteomes" id="UP000306575">
    <property type="component" value="Unassembled WGS sequence"/>
</dbReference>
<organism evidence="1 2">
    <name type="scientific">Shimia litoralis</name>
    <dbReference type="NCBI Taxonomy" id="420403"/>
    <lineage>
        <taxon>Bacteria</taxon>
        <taxon>Pseudomonadati</taxon>
        <taxon>Pseudomonadota</taxon>
        <taxon>Alphaproteobacteria</taxon>
        <taxon>Rhodobacterales</taxon>
        <taxon>Roseobacteraceae</taxon>
    </lineage>
</organism>
<dbReference type="OrthoDB" id="7834507at2"/>
<comment type="caution">
    <text evidence="1">The sequence shown here is derived from an EMBL/GenBank/DDBJ whole genome shotgun (WGS) entry which is preliminary data.</text>
</comment>
<dbReference type="RefSeq" id="WP_138015031.1">
    <property type="nucleotide sequence ID" value="NZ_SULI01000003.1"/>
</dbReference>
<dbReference type="EMBL" id="SULI01000003">
    <property type="protein sequence ID" value="TKZ21708.1"/>
    <property type="molecule type" value="Genomic_DNA"/>
</dbReference>
<protein>
    <submittedName>
        <fullName evidence="1">Uncharacterized protein</fullName>
    </submittedName>
</protein>
<keyword evidence="2" id="KW-1185">Reference proteome</keyword>
<accession>A0A4U7N7J2</accession>
<proteinExistence type="predicted"/>